<gene>
    <name evidence="1" type="ORF">CLUMA_CG015960</name>
</gene>
<reference evidence="1 2" key="1">
    <citation type="submission" date="2015-04" db="EMBL/GenBank/DDBJ databases">
        <authorList>
            <person name="Syromyatnikov M.Y."/>
            <person name="Popov V.N."/>
        </authorList>
    </citation>
    <scope>NUCLEOTIDE SEQUENCE [LARGE SCALE GENOMIC DNA]</scope>
</reference>
<keyword evidence="2" id="KW-1185">Reference proteome</keyword>
<protein>
    <submittedName>
        <fullName evidence="1">CLUMA_CG015960, isoform A</fullName>
    </submittedName>
</protein>
<evidence type="ECO:0000313" key="1">
    <source>
        <dbReference type="EMBL" id="CRL02596.1"/>
    </source>
</evidence>
<dbReference type="AlphaFoldDB" id="A0A1J1ISP9"/>
<proteinExistence type="predicted"/>
<evidence type="ECO:0000313" key="2">
    <source>
        <dbReference type="Proteomes" id="UP000183832"/>
    </source>
</evidence>
<organism evidence="1 2">
    <name type="scientific">Clunio marinus</name>
    <dbReference type="NCBI Taxonomy" id="568069"/>
    <lineage>
        <taxon>Eukaryota</taxon>
        <taxon>Metazoa</taxon>
        <taxon>Ecdysozoa</taxon>
        <taxon>Arthropoda</taxon>
        <taxon>Hexapoda</taxon>
        <taxon>Insecta</taxon>
        <taxon>Pterygota</taxon>
        <taxon>Neoptera</taxon>
        <taxon>Endopterygota</taxon>
        <taxon>Diptera</taxon>
        <taxon>Nematocera</taxon>
        <taxon>Chironomoidea</taxon>
        <taxon>Chironomidae</taxon>
        <taxon>Clunio</taxon>
    </lineage>
</organism>
<sequence length="91" mass="10552">MNCKAFEVIEILFLFAYAELSINIKKIHRLEIFQHKKKFTHSRSMLGCDYVMDCRDIGTVFESLVIESSFLQQSRASSTVILLCSFLKLNI</sequence>
<name>A0A1J1ISP9_9DIPT</name>
<accession>A0A1J1ISP9</accession>
<dbReference type="Proteomes" id="UP000183832">
    <property type="component" value="Unassembled WGS sequence"/>
</dbReference>
<dbReference type="EMBL" id="CVRI01000058">
    <property type="protein sequence ID" value="CRL02596.1"/>
    <property type="molecule type" value="Genomic_DNA"/>
</dbReference>